<gene>
    <name evidence="1" type="ORF">SAMN05444583_105150</name>
</gene>
<dbReference type="EMBL" id="FOAW01000005">
    <property type="protein sequence ID" value="SEL02286.1"/>
    <property type="molecule type" value="Genomic_DNA"/>
</dbReference>
<dbReference type="Pfam" id="PF14518">
    <property type="entry name" value="Haem_oxygenas_2"/>
    <property type="match status" value="1"/>
</dbReference>
<protein>
    <submittedName>
        <fullName evidence="1">Iron-containing redox enzyme</fullName>
    </submittedName>
</protein>
<dbReference type="AlphaFoldDB" id="A0A1H7LTM7"/>
<dbReference type="Gene3D" id="1.20.910.10">
    <property type="entry name" value="Heme oxygenase-like"/>
    <property type="match status" value="1"/>
</dbReference>
<name>A0A1H7LTM7_9NOCA</name>
<dbReference type="SUPFAM" id="SSF48613">
    <property type="entry name" value="Heme oxygenase-like"/>
    <property type="match status" value="1"/>
</dbReference>
<dbReference type="SMART" id="SM01236">
    <property type="entry name" value="Haem_oxygenase_2"/>
    <property type="match status" value="1"/>
</dbReference>
<evidence type="ECO:0000313" key="1">
    <source>
        <dbReference type="EMBL" id="SEL02286.1"/>
    </source>
</evidence>
<dbReference type="Proteomes" id="UP000198677">
    <property type="component" value="Unassembled WGS sequence"/>
</dbReference>
<reference evidence="2" key="1">
    <citation type="submission" date="2016-10" db="EMBL/GenBank/DDBJ databases">
        <authorList>
            <person name="Varghese N."/>
            <person name="Submissions S."/>
        </authorList>
    </citation>
    <scope>NUCLEOTIDE SEQUENCE [LARGE SCALE GENOMIC DNA]</scope>
    <source>
        <strain evidence="2">DSM 44675</strain>
    </source>
</reference>
<dbReference type="RefSeq" id="WP_072749780.1">
    <property type="nucleotide sequence ID" value="NZ_FOAW01000005.1"/>
</dbReference>
<dbReference type="OrthoDB" id="252872at2"/>
<evidence type="ECO:0000313" key="2">
    <source>
        <dbReference type="Proteomes" id="UP000198677"/>
    </source>
</evidence>
<proteinExistence type="predicted"/>
<accession>A0A1H7LTM7</accession>
<keyword evidence="2" id="KW-1185">Reference proteome</keyword>
<sequence length="340" mass="37305">MSASLPKPRGPISCEVISALEGGAPGSMALSPEVEHADPNGGDLQLALQLCYELHYRGFAGVDPDWEWDPVLIGVRTELERLFLRSLRGAVAGGCEADRELDAVSRASVEEAGVSHFLRESGTWQQVREFFAHRSIYHLKEADPHAWVIPRLEGEAKCALVAVEYDEFGAGRPERMHSGLFSDLLRAARLDASYLAYLDYVPPETLATVNFMSLCGLHRGLRGALVGHFAAAEITTSPSARRMVEALERVEAPWECIHFYAEHVEADAVHEQILRHDVVGALLEQEPELAADVVFGIQATELLENRLSAHVLGCWNRGVSSLDGPVATVLEHSVGRWSAR</sequence>
<dbReference type="InterPro" id="IPR016084">
    <property type="entry name" value="Haem_Oase-like_multi-hlx"/>
</dbReference>
<organism evidence="1 2">
    <name type="scientific">Rhodococcus maanshanensis</name>
    <dbReference type="NCBI Taxonomy" id="183556"/>
    <lineage>
        <taxon>Bacteria</taxon>
        <taxon>Bacillati</taxon>
        <taxon>Actinomycetota</taxon>
        <taxon>Actinomycetes</taxon>
        <taxon>Mycobacteriales</taxon>
        <taxon>Nocardiaceae</taxon>
        <taxon>Rhodococcus</taxon>
    </lineage>
</organism>